<dbReference type="SMART" id="SM00256">
    <property type="entry name" value="FBOX"/>
    <property type="match status" value="1"/>
</dbReference>
<evidence type="ECO:0000313" key="3">
    <source>
        <dbReference type="Proteomes" id="UP000070133"/>
    </source>
</evidence>
<dbReference type="PROSITE" id="PS50181">
    <property type="entry name" value="FBOX"/>
    <property type="match status" value="1"/>
</dbReference>
<dbReference type="OrthoDB" id="3642669at2759"/>
<name>A0A139HQ69_9PEZI</name>
<evidence type="ECO:0000313" key="2">
    <source>
        <dbReference type="EMBL" id="KXT04533.1"/>
    </source>
</evidence>
<dbReference type="EMBL" id="LFZN01000020">
    <property type="protein sequence ID" value="KXT04533.1"/>
    <property type="molecule type" value="Genomic_DNA"/>
</dbReference>
<evidence type="ECO:0000259" key="1">
    <source>
        <dbReference type="PROSITE" id="PS50181"/>
    </source>
</evidence>
<proteinExistence type="predicted"/>
<gene>
    <name evidence="2" type="ORF">AC578_8679</name>
</gene>
<dbReference type="InterPro" id="IPR036047">
    <property type="entry name" value="F-box-like_dom_sf"/>
</dbReference>
<sequence length="308" mass="35342">MTTLLDLPIELEIKVLSELPARDIQRYRRVCKHLRDIIDEKSNANLLLQSAQAHSRAKISRKLAHVTDLAGVDFLEAFSRWLSRRAIWLVPESHQVINTAFCAHWAKQAMPESINATPEMEEVEFALQWFSDTLLTLHLDTWSDFSRHPTRVRPATIDEFMANALLGLPRSADEDMERLGITAQKLRQYGKEVLAKPDRLAASIVTQKSIPPDVMLSKRPLTTITSWLACRPNSDHDYVFQELRLNGLGDDKWLSTFLEIPEIPQTCNHLFAYCAGTDWTYRRLEEAEQGQALTELEKTAILEDIIFY</sequence>
<organism evidence="2 3">
    <name type="scientific">Pseudocercospora eumusae</name>
    <dbReference type="NCBI Taxonomy" id="321146"/>
    <lineage>
        <taxon>Eukaryota</taxon>
        <taxon>Fungi</taxon>
        <taxon>Dikarya</taxon>
        <taxon>Ascomycota</taxon>
        <taxon>Pezizomycotina</taxon>
        <taxon>Dothideomycetes</taxon>
        <taxon>Dothideomycetidae</taxon>
        <taxon>Mycosphaerellales</taxon>
        <taxon>Mycosphaerellaceae</taxon>
        <taxon>Pseudocercospora</taxon>
    </lineage>
</organism>
<dbReference type="Pfam" id="PF00646">
    <property type="entry name" value="F-box"/>
    <property type="match status" value="1"/>
</dbReference>
<dbReference type="AlphaFoldDB" id="A0A139HQ69"/>
<reference evidence="2 3" key="1">
    <citation type="submission" date="2015-07" db="EMBL/GenBank/DDBJ databases">
        <title>Comparative genomics of the Sigatoka disease complex on banana suggests a link between parallel evolutionary changes in Pseudocercospora fijiensis and Pseudocercospora eumusae and increased virulence on the banana host.</title>
        <authorList>
            <person name="Chang T.-C."/>
            <person name="Salvucci A."/>
            <person name="Crous P.W."/>
            <person name="Stergiopoulos I."/>
        </authorList>
    </citation>
    <scope>NUCLEOTIDE SEQUENCE [LARGE SCALE GENOMIC DNA]</scope>
    <source>
        <strain evidence="2 3">CBS 114824</strain>
    </source>
</reference>
<protein>
    <recommendedName>
        <fullName evidence="1">F-box domain-containing protein</fullName>
    </recommendedName>
</protein>
<dbReference type="Proteomes" id="UP000070133">
    <property type="component" value="Unassembled WGS sequence"/>
</dbReference>
<accession>A0A139HQ69</accession>
<dbReference type="InterPro" id="IPR001810">
    <property type="entry name" value="F-box_dom"/>
</dbReference>
<comment type="caution">
    <text evidence="2">The sequence shown here is derived from an EMBL/GenBank/DDBJ whole genome shotgun (WGS) entry which is preliminary data.</text>
</comment>
<feature type="domain" description="F-box" evidence="1">
    <location>
        <begin position="1"/>
        <end position="51"/>
    </location>
</feature>
<dbReference type="Gene3D" id="1.20.1280.50">
    <property type="match status" value="1"/>
</dbReference>
<keyword evidence="3" id="KW-1185">Reference proteome</keyword>
<dbReference type="SUPFAM" id="SSF81383">
    <property type="entry name" value="F-box domain"/>
    <property type="match status" value="1"/>
</dbReference>